<evidence type="ECO:0000256" key="1">
    <source>
        <dbReference type="ARBA" id="ARBA00022729"/>
    </source>
</evidence>
<dbReference type="PANTHER" id="PTHR34823:SF1">
    <property type="entry name" value="CHITIN-BINDING TYPE-4 DOMAIN-CONTAINING PROTEIN"/>
    <property type="match status" value="1"/>
</dbReference>
<dbReference type="PANTHER" id="PTHR34823">
    <property type="entry name" value="GLCNAC-BINDING PROTEIN A"/>
    <property type="match status" value="1"/>
</dbReference>
<evidence type="ECO:0000256" key="2">
    <source>
        <dbReference type="SAM" id="MobiDB-lite"/>
    </source>
</evidence>
<feature type="transmembrane region" description="Helical" evidence="3">
    <location>
        <begin position="317"/>
        <end position="335"/>
    </location>
</feature>
<reference evidence="6 7" key="1">
    <citation type="submission" date="2017-04" db="EMBL/GenBank/DDBJ databases">
        <title>The complete genome sequence of Streptomyces albolongus YIM 101047, the producer of novel bafilomycins and novel odoriferous sesquiterpenoids.</title>
        <authorList>
            <person name="Yin M."/>
            <person name="Jiang Y."/>
        </authorList>
    </citation>
    <scope>NUCLEOTIDE SEQUENCE [LARGE SCALE GENOMIC DNA]</scope>
    <source>
        <strain evidence="6 7">YIM 101047</strain>
    </source>
</reference>
<keyword evidence="3" id="KW-1133">Transmembrane helix</keyword>
<evidence type="ECO:0000259" key="5">
    <source>
        <dbReference type="Pfam" id="PF03067"/>
    </source>
</evidence>
<feature type="compositionally biased region" description="Basic and acidic residues" evidence="2">
    <location>
        <begin position="222"/>
        <end position="235"/>
    </location>
</feature>
<accession>A0ABC8BP97</accession>
<proteinExistence type="predicted"/>
<dbReference type="InterPro" id="IPR051024">
    <property type="entry name" value="GlcNAc_Chitin_IntDeg"/>
</dbReference>
<feature type="signal peptide" evidence="4">
    <location>
        <begin position="1"/>
        <end position="21"/>
    </location>
</feature>
<protein>
    <submittedName>
        <fullName evidence="6">Chitin-binding protein</fullName>
    </submittedName>
</protein>
<feature type="compositionally biased region" description="Low complexity" evidence="2">
    <location>
        <begin position="290"/>
        <end position="302"/>
    </location>
</feature>
<dbReference type="RefSeq" id="WP_084745124.1">
    <property type="nucleotide sequence ID" value="NZ_CP020563.1"/>
</dbReference>
<gene>
    <name evidence="6" type="ORF">B7C62_05380</name>
</gene>
<dbReference type="EMBL" id="CP020563">
    <property type="protein sequence ID" value="ARF71748.1"/>
    <property type="molecule type" value="Genomic_DNA"/>
</dbReference>
<dbReference type="CDD" id="cd21177">
    <property type="entry name" value="LPMO_AA10"/>
    <property type="match status" value="1"/>
</dbReference>
<feature type="region of interest" description="Disordered" evidence="2">
    <location>
        <begin position="213"/>
        <end position="317"/>
    </location>
</feature>
<keyword evidence="7" id="KW-1185">Reference proteome</keyword>
<dbReference type="NCBIfam" id="TIGR01167">
    <property type="entry name" value="LPXTG_anchor"/>
    <property type="match status" value="1"/>
</dbReference>
<evidence type="ECO:0000256" key="3">
    <source>
        <dbReference type="SAM" id="Phobius"/>
    </source>
</evidence>
<dbReference type="SUPFAM" id="SSF81296">
    <property type="entry name" value="E set domains"/>
    <property type="match status" value="1"/>
</dbReference>
<organism evidence="6 7">
    <name type="scientific">Kitasatospora albolonga</name>
    <dbReference type="NCBI Taxonomy" id="68173"/>
    <lineage>
        <taxon>Bacteria</taxon>
        <taxon>Bacillati</taxon>
        <taxon>Actinomycetota</taxon>
        <taxon>Actinomycetes</taxon>
        <taxon>Kitasatosporales</taxon>
        <taxon>Streptomycetaceae</taxon>
        <taxon>Kitasatospora</taxon>
    </lineage>
</organism>
<evidence type="ECO:0000256" key="4">
    <source>
        <dbReference type="SAM" id="SignalP"/>
    </source>
</evidence>
<dbReference type="KEGG" id="kab:B7C62_05380"/>
<dbReference type="Gene3D" id="2.70.50.50">
    <property type="entry name" value="chitin-binding protein cbp21"/>
    <property type="match status" value="1"/>
</dbReference>
<feature type="chain" id="PRO_5044798903" evidence="4">
    <location>
        <begin position="22"/>
        <end position="351"/>
    </location>
</feature>
<feature type="domain" description="Chitin-binding type-4" evidence="5">
    <location>
        <begin position="31"/>
        <end position="207"/>
    </location>
</feature>
<keyword evidence="3" id="KW-0472">Membrane</keyword>
<keyword evidence="3" id="KW-0812">Transmembrane</keyword>
<dbReference type="InterPro" id="IPR014756">
    <property type="entry name" value="Ig_E-set"/>
</dbReference>
<sequence>MTARRKAAGIVALGFAPLALAGLTATPALAHGSLTDPVSRVSACFAEGPENPVSAACRAAVAAGGTQALYDWNGVNIANAAGKHRELIPDGKLCSAANDKFRGLDLARADWPASSVKAGKHTFKFRATAPHRGSFELYMTKAGYDPSKPLAWSDLEAKPFAEVTDPKLVDGSYVFDGTIPDRTGRQLIYTVWQRSDSPEAFYACSDVVFGGGSGGTGGGGTQKEKPAGEAPKAEEEAPAPAPSAPSEDAITKGAEKSSVEHNGHGDDDANTGAKVNSAAPAAPAEDEAEAPQGNAPQANAAGQKDVLAETGGSDTSTYLAIGGAAALAVGAAVLFSSQRRRAVTPTGRHSR</sequence>
<dbReference type="AlphaFoldDB" id="A0ABC8BP97"/>
<evidence type="ECO:0000313" key="7">
    <source>
        <dbReference type="Proteomes" id="UP000192251"/>
    </source>
</evidence>
<feature type="compositionally biased region" description="Basic and acidic residues" evidence="2">
    <location>
        <begin position="249"/>
        <end position="267"/>
    </location>
</feature>
<evidence type="ECO:0000313" key="6">
    <source>
        <dbReference type="EMBL" id="ARF71748.1"/>
    </source>
</evidence>
<dbReference type="InterPro" id="IPR004302">
    <property type="entry name" value="Cellulose/chitin-bd_N"/>
</dbReference>
<dbReference type="Proteomes" id="UP000192251">
    <property type="component" value="Chromosome"/>
</dbReference>
<name>A0ABC8BP97_9ACTN</name>
<dbReference type="Pfam" id="PF03067">
    <property type="entry name" value="LPMO_10"/>
    <property type="match status" value="1"/>
</dbReference>
<keyword evidence="1 4" id="KW-0732">Signal</keyword>